<evidence type="ECO:0000313" key="12">
    <source>
        <dbReference type="Proteomes" id="UP000198816"/>
    </source>
</evidence>
<sequence>MRDFVRLVDRFGHHPRRFANTGRSSRLRLVVLAVLLPLILLFGSATAYAAEGAQRVNDYLAGLSSLRADFEQFTFNAERTRMMESRGTLYLQRPGRFRWEYSTPNRQVIIADGSRVYLHDLELKQVSHQSQSRALSGTPALLLADGGPIEKHFEASPIESTDGRTWVELVPKAQDTDVLRIELGFGKDNLESLIMEDSFGQTTRLNFTGAERNAELSPDLFKMEQGAMDDFLSFD</sequence>
<dbReference type="Pfam" id="PF03548">
    <property type="entry name" value="LolA"/>
    <property type="match status" value="1"/>
</dbReference>
<dbReference type="GO" id="GO:0042597">
    <property type="term" value="C:periplasmic space"/>
    <property type="evidence" value="ECO:0007669"/>
    <property type="project" value="UniProtKB-SubCell"/>
</dbReference>
<proteinExistence type="inferred from homology"/>
<keyword evidence="9 10" id="KW-0143">Chaperone</keyword>
<gene>
    <name evidence="10" type="primary">lolA</name>
    <name evidence="11" type="ORF">SAMN05421783_10971</name>
</gene>
<evidence type="ECO:0000256" key="9">
    <source>
        <dbReference type="ARBA" id="ARBA00023186"/>
    </source>
</evidence>
<evidence type="ECO:0000256" key="4">
    <source>
        <dbReference type="ARBA" id="ARBA00014035"/>
    </source>
</evidence>
<evidence type="ECO:0000313" key="11">
    <source>
        <dbReference type="EMBL" id="SDW82778.1"/>
    </source>
</evidence>
<dbReference type="InterPro" id="IPR004564">
    <property type="entry name" value="OM_lipoprot_carrier_LolA-like"/>
</dbReference>
<evidence type="ECO:0000256" key="3">
    <source>
        <dbReference type="ARBA" id="ARBA00011245"/>
    </source>
</evidence>
<dbReference type="Gene3D" id="2.50.20.10">
    <property type="entry name" value="Lipoprotein localisation LolA/LolB/LppX"/>
    <property type="match status" value="1"/>
</dbReference>
<keyword evidence="6" id="KW-0732">Signal</keyword>
<dbReference type="Proteomes" id="UP000198816">
    <property type="component" value="Unassembled WGS sequence"/>
</dbReference>
<dbReference type="SUPFAM" id="SSF89392">
    <property type="entry name" value="Prokaryotic lipoproteins and lipoprotein localization factors"/>
    <property type="match status" value="1"/>
</dbReference>
<comment type="subunit">
    <text evidence="3 10">Monomer.</text>
</comment>
<keyword evidence="11" id="KW-0449">Lipoprotein</keyword>
<dbReference type="OrthoDB" id="9787361at2"/>
<evidence type="ECO:0000256" key="5">
    <source>
        <dbReference type="ARBA" id="ARBA00022448"/>
    </source>
</evidence>
<protein>
    <recommendedName>
        <fullName evidence="4 10">Outer-membrane lipoprotein carrier protein</fullName>
    </recommendedName>
</protein>
<dbReference type="GO" id="GO:0044874">
    <property type="term" value="P:lipoprotein localization to outer membrane"/>
    <property type="evidence" value="ECO:0007669"/>
    <property type="project" value="UniProtKB-UniRule"/>
</dbReference>
<evidence type="ECO:0000256" key="8">
    <source>
        <dbReference type="ARBA" id="ARBA00022927"/>
    </source>
</evidence>
<dbReference type="EMBL" id="FNNZ01000009">
    <property type="protein sequence ID" value="SDW82778.1"/>
    <property type="molecule type" value="Genomic_DNA"/>
</dbReference>
<keyword evidence="8 10" id="KW-0653">Protein transport</keyword>
<dbReference type="RefSeq" id="WP_093031580.1">
    <property type="nucleotide sequence ID" value="NZ_FNNZ01000009.1"/>
</dbReference>
<dbReference type="CDD" id="cd16325">
    <property type="entry name" value="LolA"/>
    <property type="match status" value="1"/>
</dbReference>
<comment type="function">
    <text evidence="10">Participates in the translocation of lipoproteins from the inner membrane to the outer membrane. Only forms a complex with a lipoprotein if the residue after the N-terminal Cys is not an aspartate (The Asp acts as a targeting signal to indicate that the lipoprotein should stay in the inner membrane).</text>
</comment>
<keyword evidence="5 10" id="KW-0813">Transport</keyword>
<accession>A0A1H2WQJ3</accession>
<dbReference type="PANTHER" id="PTHR35869:SF1">
    <property type="entry name" value="OUTER-MEMBRANE LIPOPROTEIN CARRIER PROTEIN"/>
    <property type="match status" value="1"/>
</dbReference>
<comment type="subcellular location">
    <subcellularLocation>
        <location evidence="1 10">Periplasm</location>
    </subcellularLocation>
</comment>
<dbReference type="STRING" id="1058.SAMN05421783_10971"/>
<evidence type="ECO:0000256" key="6">
    <source>
        <dbReference type="ARBA" id="ARBA00022729"/>
    </source>
</evidence>
<dbReference type="GO" id="GO:0042953">
    <property type="term" value="P:lipoprotein transport"/>
    <property type="evidence" value="ECO:0007669"/>
    <property type="project" value="InterPro"/>
</dbReference>
<name>A0A1H2WQJ3_THIRO</name>
<dbReference type="AlphaFoldDB" id="A0A1H2WQJ3"/>
<evidence type="ECO:0000256" key="1">
    <source>
        <dbReference type="ARBA" id="ARBA00004418"/>
    </source>
</evidence>
<dbReference type="InterPro" id="IPR029046">
    <property type="entry name" value="LolA/LolB/LppX"/>
</dbReference>
<dbReference type="PANTHER" id="PTHR35869">
    <property type="entry name" value="OUTER-MEMBRANE LIPOPROTEIN CARRIER PROTEIN"/>
    <property type="match status" value="1"/>
</dbReference>
<organism evidence="11 12">
    <name type="scientific">Thiocapsa roseopersicina</name>
    <dbReference type="NCBI Taxonomy" id="1058"/>
    <lineage>
        <taxon>Bacteria</taxon>
        <taxon>Pseudomonadati</taxon>
        <taxon>Pseudomonadota</taxon>
        <taxon>Gammaproteobacteria</taxon>
        <taxon>Chromatiales</taxon>
        <taxon>Chromatiaceae</taxon>
        <taxon>Thiocapsa</taxon>
    </lineage>
</organism>
<comment type="similarity">
    <text evidence="2 10">Belongs to the LolA family.</text>
</comment>
<keyword evidence="7 10" id="KW-0574">Periplasm</keyword>
<evidence type="ECO:0000256" key="7">
    <source>
        <dbReference type="ARBA" id="ARBA00022764"/>
    </source>
</evidence>
<keyword evidence="12" id="KW-1185">Reference proteome</keyword>
<evidence type="ECO:0000256" key="2">
    <source>
        <dbReference type="ARBA" id="ARBA00007615"/>
    </source>
</evidence>
<evidence type="ECO:0000256" key="10">
    <source>
        <dbReference type="HAMAP-Rule" id="MF_00240"/>
    </source>
</evidence>
<reference evidence="12" key="1">
    <citation type="submission" date="2016-10" db="EMBL/GenBank/DDBJ databases">
        <authorList>
            <person name="Varghese N."/>
            <person name="Submissions S."/>
        </authorList>
    </citation>
    <scope>NUCLEOTIDE SEQUENCE [LARGE SCALE GENOMIC DNA]</scope>
    <source>
        <strain evidence="12">DSM 217</strain>
    </source>
</reference>
<dbReference type="InterPro" id="IPR018323">
    <property type="entry name" value="OM_lipoprot_carrier_LolA_Pbac"/>
</dbReference>
<dbReference type="HAMAP" id="MF_00240">
    <property type="entry name" value="LolA"/>
    <property type="match status" value="1"/>
</dbReference>